<keyword evidence="7 16" id="KW-0808">Transferase</keyword>
<evidence type="ECO:0000256" key="11">
    <source>
        <dbReference type="ARBA" id="ARBA00023136"/>
    </source>
</evidence>
<dbReference type="GO" id="GO:0046474">
    <property type="term" value="P:glycerophospholipid biosynthetic process"/>
    <property type="evidence" value="ECO:0007669"/>
    <property type="project" value="TreeGrafter"/>
</dbReference>
<feature type="transmembrane region" description="Helical" evidence="17">
    <location>
        <begin position="21"/>
        <end position="39"/>
    </location>
</feature>
<evidence type="ECO:0000256" key="5">
    <source>
        <dbReference type="ARBA" id="ARBA00014944"/>
    </source>
</evidence>
<evidence type="ECO:0000256" key="3">
    <source>
        <dbReference type="ARBA" id="ARBA00010441"/>
    </source>
</evidence>
<protein>
    <recommendedName>
        <fullName evidence="5 15">CDP-diacylglycerol--glycerol-3-phosphate 3-phosphatidyltransferase</fullName>
        <ecNumber evidence="4 15">2.7.8.5</ecNumber>
    </recommendedName>
</protein>
<evidence type="ECO:0000256" key="10">
    <source>
        <dbReference type="ARBA" id="ARBA00023098"/>
    </source>
</evidence>
<proteinExistence type="inferred from homology"/>
<evidence type="ECO:0000313" key="18">
    <source>
        <dbReference type="EMBL" id="TDR19620.1"/>
    </source>
</evidence>
<dbReference type="InterPro" id="IPR043130">
    <property type="entry name" value="CDP-OH_PTrfase_TM_dom"/>
</dbReference>
<dbReference type="Pfam" id="PF01066">
    <property type="entry name" value="CDP-OH_P_transf"/>
    <property type="match status" value="1"/>
</dbReference>
<dbReference type="NCBIfam" id="TIGR00560">
    <property type="entry name" value="pgsA"/>
    <property type="match status" value="1"/>
</dbReference>
<dbReference type="GO" id="GO:0008444">
    <property type="term" value="F:CDP-diacylglycerol-glycerol-3-phosphate 3-phosphatidyltransferase activity"/>
    <property type="evidence" value="ECO:0007669"/>
    <property type="project" value="UniProtKB-UniRule"/>
</dbReference>
<evidence type="ECO:0000256" key="14">
    <source>
        <dbReference type="ARBA" id="ARBA00048586"/>
    </source>
</evidence>
<keyword evidence="12" id="KW-0594">Phospholipid biosynthesis</keyword>
<comment type="similarity">
    <text evidence="3 16">Belongs to the CDP-alcohol phosphatidyltransferase class-I family.</text>
</comment>
<dbReference type="EC" id="2.7.8.5" evidence="4 15"/>
<keyword evidence="11 17" id="KW-0472">Membrane</keyword>
<feature type="transmembrane region" description="Helical" evidence="17">
    <location>
        <begin position="142"/>
        <end position="163"/>
    </location>
</feature>
<evidence type="ECO:0000256" key="13">
    <source>
        <dbReference type="ARBA" id="ARBA00023264"/>
    </source>
</evidence>
<evidence type="ECO:0000256" key="12">
    <source>
        <dbReference type="ARBA" id="ARBA00023209"/>
    </source>
</evidence>
<keyword evidence="9 17" id="KW-1133">Transmembrane helix</keyword>
<evidence type="ECO:0000256" key="17">
    <source>
        <dbReference type="SAM" id="Phobius"/>
    </source>
</evidence>
<gene>
    <name evidence="18" type="ORF">C8D91_2177</name>
</gene>
<evidence type="ECO:0000313" key="19">
    <source>
        <dbReference type="Proteomes" id="UP000295724"/>
    </source>
</evidence>
<keyword evidence="13" id="KW-1208">Phospholipid metabolism</keyword>
<dbReference type="InterPro" id="IPR004570">
    <property type="entry name" value="Phosphatidylglycerol_P_synth"/>
</dbReference>
<dbReference type="EMBL" id="SNZB01000004">
    <property type="protein sequence ID" value="TDR19620.1"/>
    <property type="molecule type" value="Genomic_DNA"/>
</dbReference>
<comment type="caution">
    <text evidence="18">The sequence shown here is derived from an EMBL/GenBank/DDBJ whole genome shotgun (WGS) entry which is preliminary data.</text>
</comment>
<organism evidence="18 19">
    <name type="scientific">Marinicella litoralis</name>
    <dbReference type="NCBI Taxonomy" id="644220"/>
    <lineage>
        <taxon>Bacteria</taxon>
        <taxon>Pseudomonadati</taxon>
        <taxon>Pseudomonadota</taxon>
        <taxon>Gammaproteobacteria</taxon>
        <taxon>Lysobacterales</taxon>
        <taxon>Marinicellaceae</taxon>
        <taxon>Marinicella</taxon>
    </lineage>
</organism>
<keyword evidence="19" id="KW-1185">Reference proteome</keyword>
<dbReference type="PANTHER" id="PTHR14269">
    <property type="entry name" value="CDP-DIACYLGLYCEROL--GLYCEROL-3-PHOSPHATE 3-PHOSPHATIDYLTRANSFERASE-RELATED"/>
    <property type="match status" value="1"/>
</dbReference>
<dbReference type="GO" id="GO:0005886">
    <property type="term" value="C:plasma membrane"/>
    <property type="evidence" value="ECO:0007669"/>
    <property type="project" value="TreeGrafter"/>
</dbReference>
<name>A0A4R6XNA3_9GAMM</name>
<evidence type="ECO:0000256" key="16">
    <source>
        <dbReference type="RuleBase" id="RU003750"/>
    </source>
</evidence>
<evidence type="ECO:0000256" key="8">
    <source>
        <dbReference type="ARBA" id="ARBA00022692"/>
    </source>
</evidence>
<comment type="pathway">
    <text evidence="2">Phospholipid metabolism; phosphatidylglycerol biosynthesis; phosphatidylglycerol from CDP-diacylglycerol: step 1/2.</text>
</comment>
<reference evidence="18 19" key="1">
    <citation type="submission" date="2019-03" db="EMBL/GenBank/DDBJ databases">
        <title>Genomic Encyclopedia of Type Strains, Phase IV (KMG-IV): sequencing the most valuable type-strain genomes for metagenomic binning, comparative biology and taxonomic classification.</title>
        <authorList>
            <person name="Goeker M."/>
        </authorList>
    </citation>
    <scope>NUCLEOTIDE SEQUENCE [LARGE SCALE GENOMIC DNA]</scope>
    <source>
        <strain evidence="18 19">DSM 25488</strain>
    </source>
</reference>
<dbReference type="InterPro" id="IPR000462">
    <property type="entry name" value="CDP-OH_P_trans"/>
</dbReference>
<feature type="transmembrane region" description="Helical" evidence="17">
    <location>
        <begin position="45"/>
        <end position="65"/>
    </location>
</feature>
<dbReference type="Proteomes" id="UP000295724">
    <property type="component" value="Unassembled WGS sequence"/>
</dbReference>
<dbReference type="Gene3D" id="1.20.120.1760">
    <property type="match status" value="1"/>
</dbReference>
<keyword evidence="8 17" id="KW-0812">Transmembrane</keyword>
<evidence type="ECO:0000256" key="9">
    <source>
        <dbReference type="ARBA" id="ARBA00022989"/>
    </source>
</evidence>
<accession>A0A4R6XNA3</accession>
<evidence type="ECO:0000256" key="2">
    <source>
        <dbReference type="ARBA" id="ARBA00005042"/>
    </source>
</evidence>
<keyword evidence="10" id="KW-0443">Lipid metabolism</keyword>
<feature type="transmembrane region" description="Helical" evidence="17">
    <location>
        <begin position="102"/>
        <end position="121"/>
    </location>
</feature>
<dbReference type="PIRSF" id="PIRSF000847">
    <property type="entry name" value="Phos_ph_gly_syn"/>
    <property type="match status" value="1"/>
</dbReference>
<dbReference type="AlphaFoldDB" id="A0A4R6XNA3"/>
<dbReference type="PROSITE" id="PS00379">
    <property type="entry name" value="CDP_ALCOHOL_P_TRANSF"/>
    <property type="match status" value="1"/>
</dbReference>
<evidence type="ECO:0000256" key="4">
    <source>
        <dbReference type="ARBA" id="ARBA00013170"/>
    </source>
</evidence>
<evidence type="ECO:0000256" key="6">
    <source>
        <dbReference type="ARBA" id="ARBA00022516"/>
    </source>
</evidence>
<comment type="subcellular location">
    <subcellularLocation>
        <location evidence="1">Membrane</location>
        <topology evidence="1">Multi-pass membrane protein</topology>
    </subcellularLocation>
</comment>
<dbReference type="PANTHER" id="PTHR14269:SF62">
    <property type="entry name" value="CDP-DIACYLGLYCEROL--GLYCEROL-3-PHOSPHATE 3-PHOSPHATIDYLTRANSFERASE 1, CHLOROPLASTIC"/>
    <property type="match status" value="1"/>
</dbReference>
<evidence type="ECO:0000256" key="7">
    <source>
        <dbReference type="ARBA" id="ARBA00022679"/>
    </source>
</evidence>
<dbReference type="InterPro" id="IPR048254">
    <property type="entry name" value="CDP_ALCOHOL_P_TRANSF_CS"/>
</dbReference>
<evidence type="ECO:0000256" key="15">
    <source>
        <dbReference type="NCBIfam" id="TIGR00560"/>
    </source>
</evidence>
<dbReference type="InterPro" id="IPR050324">
    <property type="entry name" value="CDP-alcohol_PTase-I"/>
</dbReference>
<keyword evidence="6" id="KW-0444">Lipid biosynthesis</keyword>
<comment type="catalytic activity">
    <reaction evidence="14">
        <text>a CDP-1,2-diacyl-sn-glycerol + sn-glycerol 3-phosphate = a 1,2-diacyl-sn-glycero-3-phospho-(1'-sn-glycero-3'-phosphate) + CMP + H(+)</text>
        <dbReference type="Rhea" id="RHEA:12593"/>
        <dbReference type="ChEBI" id="CHEBI:15378"/>
        <dbReference type="ChEBI" id="CHEBI:57597"/>
        <dbReference type="ChEBI" id="CHEBI:58332"/>
        <dbReference type="ChEBI" id="CHEBI:60110"/>
        <dbReference type="ChEBI" id="CHEBI:60377"/>
        <dbReference type="EC" id="2.7.8.5"/>
    </reaction>
</comment>
<feature type="transmembrane region" description="Helical" evidence="17">
    <location>
        <begin position="169"/>
        <end position="188"/>
    </location>
</feature>
<sequence>MIAKMESTLKGTIMTKHLPNILTILRMVLIPVMILFFYLPFEWSRFIACWVFVAASITDFLDGYFARKHKTFSKFGAFLDPVADKLTVTTALVILLQDHPTILMMIATAIIIGREITISALREWMAELGERGSVNVAMIGKIKTVFQMTAIGFLLYEADLWFIPVYNTGLVLLYVAAGLTLYSMYVYLKAAWPMMKD</sequence>
<evidence type="ECO:0000256" key="1">
    <source>
        <dbReference type="ARBA" id="ARBA00004141"/>
    </source>
</evidence>